<dbReference type="OrthoDB" id="9775903at2"/>
<feature type="transmembrane region" description="Helical" evidence="6">
    <location>
        <begin position="245"/>
        <end position="271"/>
    </location>
</feature>
<evidence type="ECO:0000256" key="5">
    <source>
        <dbReference type="ARBA" id="ARBA00023136"/>
    </source>
</evidence>
<feature type="transmembrane region" description="Helical" evidence="6">
    <location>
        <begin position="317"/>
        <end position="337"/>
    </location>
</feature>
<keyword evidence="2" id="KW-1003">Cell membrane</keyword>
<feature type="transmembrane region" description="Helical" evidence="6">
    <location>
        <begin position="98"/>
        <end position="119"/>
    </location>
</feature>
<gene>
    <name evidence="7" type="ORF">SAMN05421819_3118</name>
</gene>
<dbReference type="PANTHER" id="PTHR30213">
    <property type="entry name" value="INNER MEMBRANE PROTEIN YHJD"/>
    <property type="match status" value="1"/>
</dbReference>
<organism evidence="7 8">
    <name type="scientific">Bryocella elongata</name>
    <dbReference type="NCBI Taxonomy" id="863522"/>
    <lineage>
        <taxon>Bacteria</taxon>
        <taxon>Pseudomonadati</taxon>
        <taxon>Acidobacteriota</taxon>
        <taxon>Terriglobia</taxon>
        <taxon>Terriglobales</taxon>
        <taxon>Acidobacteriaceae</taxon>
        <taxon>Bryocella</taxon>
    </lineage>
</organism>
<reference evidence="7 8" key="1">
    <citation type="submission" date="2016-10" db="EMBL/GenBank/DDBJ databases">
        <authorList>
            <person name="de Groot N.N."/>
        </authorList>
    </citation>
    <scope>NUCLEOTIDE SEQUENCE [LARGE SCALE GENOMIC DNA]</scope>
    <source>
        <strain evidence="7 8">DSM 22489</strain>
    </source>
</reference>
<evidence type="ECO:0000313" key="7">
    <source>
        <dbReference type="EMBL" id="SEG47251.1"/>
    </source>
</evidence>
<dbReference type="Proteomes" id="UP000236728">
    <property type="component" value="Unassembled WGS sequence"/>
</dbReference>
<dbReference type="NCBIfam" id="TIGR00765">
    <property type="entry name" value="yihY_not_rbn"/>
    <property type="match status" value="1"/>
</dbReference>
<evidence type="ECO:0000256" key="6">
    <source>
        <dbReference type="SAM" id="Phobius"/>
    </source>
</evidence>
<evidence type="ECO:0000313" key="8">
    <source>
        <dbReference type="Proteomes" id="UP000236728"/>
    </source>
</evidence>
<name>A0A1H6AFI6_9BACT</name>
<dbReference type="InterPro" id="IPR017039">
    <property type="entry name" value="Virul_fac_BrkB"/>
</dbReference>
<keyword evidence="5 6" id="KW-0472">Membrane</keyword>
<comment type="subcellular location">
    <subcellularLocation>
        <location evidence="1">Cell membrane</location>
        <topology evidence="1">Multi-pass membrane protein</topology>
    </subcellularLocation>
</comment>
<evidence type="ECO:0000256" key="2">
    <source>
        <dbReference type="ARBA" id="ARBA00022475"/>
    </source>
</evidence>
<dbReference type="RefSeq" id="WP_103933983.1">
    <property type="nucleotide sequence ID" value="NZ_FNVA01000005.1"/>
</dbReference>
<feature type="transmembrane region" description="Helical" evidence="6">
    <location>
        <begin position="131"/>
        <end position="151"/>
    </location>
</feature>
<feature type="transmembrane region" description="Helical" evidence="6">
    <location>
        <begin position="283"/>
        <end position="305"/>
    </location>
</feature>
<evidence type="ECO:0000256" key="4">
    <source>
        <dbReference type="ARBA" id="ARBA00022989"/>
    </source>
</evidence>
<evidence type="ECO:0000256" key="3">
    <source>
        <dbReference type="ARBA" id="ARBA00022692"/>
    </source>
</evidence>
<feature type="transmembrane region" description="Helical" evidence="6">
    <location>
        <begin position="202"/>
        <end position="225"/>
    </location>
</feature>
<evidence type="ECO:0000256" key="1">
    <source>
        <dbReference type="ARBA" id="ARBA00004651"/>
    </source>
</evidence>
<feature type="transmembrane region" description="Helical" evidence="6">
    <location>
        <begin position="163"/>
        <end position="181"/>
    </location>
</feature>
<proteinExistence type="predicted"/>
<dbReference type="AlphaFoldDB" id="A0A1H6AFI6"/>
<dbReference type="PANTHER" id="PTHR30213:SF0">
    <property type="entry name" value="UPF0761 MEMBRANE PROTEIN YIHY"/>
    <property type="match status" value="1"/>
</dbReference>
<keyword evidence="3 6" id="KW-0812">Transmembrane</keyword>
<dbReference type="Pfam" id="PF03631">
    <property type="entry name" value="Virul_fac_BrkB"/>
    <property type="match status" value="1"/>
</dbReference>
<sequence length="374" mass="40769">MLSSDSASTKTQPAIEIGPARELAPAIAPAIPTAHAPVNAKDHTIAHVDPWAQRIWDRVSHSPLHSLWDLQGVPPSLIAKRTLAALLDDNLLSRAAEMGYYFLFALFPTLVCASALLGLVARRAGEFYDHLLQYLALVVPHTAYSMVIDTFNQTTAAATRGKLTFGIVAALWSASVGFSAMQDGMNTVYKVKETRPYWKARGAAILVTTLLSLLVTGNLAVLLVGDAAARFAHLRIHHHWLEWTAIVLIHTVATVVALALLMLLFAVIYYFAPDLKNKVWRWLTPGAALGISGWLLTSIGLRIYLHYFDTYSLTYGSLGAVIVLLTWFYLSGLMLLLGAEVNSEIEAAVAERGMKREGAIPQQVSAEPGTQPTM</sequence>
<keyword evidence="4 6" id="KW-1133">Transmembrane helix</keyword>
<dbReference type="GO" id="GO:0005886">
    <property type="term" value="C:plasma membrane"/>
    <property type="evidence" value="ECO:0007669"/>
    <property type="project" value="UniProtKB-SubCell"/>
</dbReference>
<dbReference type="EMBL" id="FNVA01000005">
    <property type="protein sequence ID" value="SEG47251.1"/>
    <property type="molecule type" value="Genomic_DNA"/>
</dbReference>
<keyword evidence="8" id="KW-1185">Reference proteome</keyword>
<protein>
    <submittedName>
        <fullName evidence="7">Membrane protein</fullName>
    </submittedName>
</protein>
<accession>A0A1H6AFI6</accession>